<comment type="cofactor">
    <cofactor evidence="1 6">
        <name>pyridoxal 5'-phosphate</name>
        <dbReference type="ChEBI" id="CHEBI:597326"/>
    </cofactor>
</comment>
<evidence type="ECO:0000259" key="8">
    <source>
        <dbReference type="Pfam" id="PF14821"/>
    </source>
</evidence>
<keyword evidence="3 6" id="KW-0663">Pyridoxal phosphate</keyword>
<dbReference type="EMBL" id="DSUT01000159">
    <property type="protein sequence ID" value="HGK28805.1"/>
    <property type="molecule type" value="Genomic_DNA"/>
</dbReference>
<evidence type="ECO:0000256" key="3">
    <source>
        <dbReference type="ARBA" id="ARBA00022898"/>
    </source>
</evidence>
<dbReference type="GO" id="GO:0009088">
    <property type="term" value="P:threonine biosynthetic process"/>
    <property type="evidence" value="ECO:0007669"/>
    <property type="project" value="UniProtKB-UniRule"/>
</dbReference>
<dbReference type="InterPro" id="IPR004450">
    <property type="entry name" value="Thr_synthase-like"/>
</dbReference>
<dbReference type="Gene3D" id="3.40.50.1100">
    <property type="match status" value="2"/>
</dbReference>
<dbReference type="AlphaFoldDB" id="A0A7C4CC21"/>
<dbReference type="PANTHER" id="PTHR42690">
    <property type="entry name" value="THREONINE SYNTHASE FAMILY MEMBER"/>
    <property type="match status" value="1"/>
</dbReference>
<dbReference type="InterPro" id="IPR051166">
    <property type="entry name" value="Threonine_Synthase"/>
</dbReference>
<feature type="modified residue" description="N6-(pyridoxal phosphate)lysine" evidence="6">
    <location>
        <position position="108"/>
    </location>
</feature>
<protein>
    <recommendedName>
        <fullName evidence="5">Threonine synthase</fullName>
        <ecNumber evidence="5">4.2.3.1</ecNumber>
    </recommendedName>
</protein>
<sequence length="452" mass="50205">MLSFYSTNLRSPDLDLKGALLQGQAPDKGLYMPREIPAIPRDEVISFKNRSYPEVAFAVLSRFTRGLIPEDELLGLCHECYNYDVPLERVHDNCHVLRLDRGPTASFKDFAARMMARMIRYFLRQEGGELVILTATSGDTGSAVAHAFHNVERIAMVVLFPKAEVSDRQRKQMTTLGGNVAVVGIDGKFDDCQALVKQAFTDPALSAIRFSSANSINIGRLLPQAVYYFWAWARLQQAGEPAVFSVPSGNFGDMCGGMIAWRMGLPASRFVIATNSNDEFPKFLETGVYSRIAPSRVCISNAMNVGHPSNLPRLVALYGGVMDEQGNIARQPDYAAMRRDMFSTSVDDDATRQAIVETWQKHRVMLEPHGAVGWAALERFLAAGNRPALAVSLETAHPAKFPEEITRLLGIEPEPPPALAGLDARTEHYDSGPNDYAWFRDYLRRRFKGSLV</sequence>
<reference evidence="9" key="1">
    <citation type="journal article" date="2020" name="mSystems">
        <title>Genome- and Community-Level Interaction Insights into Carbon Utilization and Element Cycling Functions of Hydrothermarchaeota in Hydrothermal Sediment.</title>
        <authorList>
            <person name="Zhou Z."/>
            <person name="Liu Y."/>
            <person name="Xu W."/>
            <person name="Pan J."/>
            <person name="Luo Z.H."/>
            <person name="Li M."/>
        </authorList>
    </citation>
    <scope>NUCLEOTIDE SEQUENCE [LARGE SCALE GENOMIC DNA]</scope>
    <source>
        <strain evidence="9">SpSt-488</strain>
    </source>
</reference>
<dbReference type="Pfam" id="PF00291">
    <property type="entry name" value="PALP"/>
    <property type="match status" value="1"/>
</dbReference>
<dbReference type="InterPro" id="IPR029144">
    <property type="entry name" value="Thr_synth_N"/>
</dbReference>
<evidence type="ECO:0000313" key="9">
    <source>
        <dbReference type="EMBL" id="HGK28805.1"/>
    </source>
</evidence>
<gene>
    <name evidence="9" type="ORF">ENS41_07650</name>
</gene>
<evidence type="ECO:0000256" key="4">
    <source>
        <dbReference type="ARBA" id="ARBA00023239"/>
    </source>
</evidence>
<evidence type="ECO:0000256" key="6">
    <source>
        <dbReference type="PIRSR" id="PIRSR604450-51"/>
    </source>
</evidence>
<proteinExistence type="inferred from homology"/>
<dbReference type="GO" id="GO:0004795">
    <property type="term" value="F:threonine synthase activity"/>
    <property type="evidence" value="ECO:0007669"/>
    <property type="project" value="UniProtKB-UniRule"/>
</dbReference>
<evidence type="ECO:0000259" key="7">
    <source>
        <dbReference type="Pfam" id="PF00291"/>
    </source>
</evidence>
<comment type="similarity">
    <text evidence="2">Belongs to the threonine synthase family.</text>
</comment>
<name>A0A7C4CC21_UNCW3</name>
<comment type="caution">
    <text evidence="9">The sequence shown here is derived from an EMBL/GenBank/DDBJ whole genome shotgun (WGS) entry which is preliminary data.</text>
</comment>
<dbReference type="InterPro" id="IPR001926">
    <property type="entry name" value="TrpB-like_PALP"/>
</dbReference>
<dbReference type="PANTHER" id="PTHR42690:SF1">
    <property type="entry name" value="THREONINE SYNTHASE-LIKE 2"/>
    <property type="match status" value="1"/>
</dbReference>
<evidence type="ECO:0000256" key="1">
    <source>
        <dbReference type="ARBA" id="ARBA00001933"/>
    </source>
</evidence>
<dbReference type="InterPro" id="IPR037158">
    <property type="entry name" value="Thr_synth_N_sf"/>
</dbReference>
<dbReference type="InterPro" id="IPR036052">
    <property type="entry name" value="TrpB-like_PALP_sf"/>
</dbReference>
<dbReference type="EC" id="4.2.3.1" evidence="5"/>
<dbReference type="Gene3D" id="3.90.1380.10">
    <property type="entry name" value="Threonine synthase, N-terminal domain"/>
    <property type="match status" value="1"/>
</dbReference>
<accession>A0A7C4CC21</accession>
<keyword evidence="4 9" id="KW-0456">Lyase</keyword>
<evidence type="ECO:0000256" key="5">
    <source>
        <dbReference type="NCBIfam" id="TIGR00260"/>
    </source>
</evidence>
<organism evidence="9">
    <name type="scientific">candidate division WOR-3 bacterium</name>
    <dbReference type="NCBI Taxonomy" id="2052148"/>
    <lineage>
        <taxon>Bacteria</taxon>
        <taxon>Bacteria division WOR-3</taxon>
    </lineage>
</organism>
<dbReference type="NCBIfam" id="TIGR00260">
    <property type="entry name" value="thrC"/>
    <property type="match status" value="1"/>
</dbReference>
<feature type="domain" description="Threonine synthase N-terminal" evidence="8">
    <location>
        <begin position="4"/>
        <end position="81"/>
    </location>
</feature>
<evidence type="ECO:0000256" key="2">
    <source>
        <dbReference type="ARBA" id="ARBA00005517"/>
    </source>
</evidence>
<feature type="domain" description="Tryptophan synthase beta chain-like PALP" evidence="7">
    <location>
        <begin position="96"/>
        <end position="382"/>
    </location>
</feature>
<dbReference type="Pfam" id="PF14821">
    <property type="entry name" value="Thr_synth_N"/>
    <property type="match status" value="1"/>
</dbReference>
<dbReference type="SUPFAM" id="SSF53686">
    <property type="entry name" value="Tryptophan synthase beta subunit-like PLP-dependent enzymes"/>
    <property type="match status" value="1"/>
</dbReference>